<dbReference type="InterPro" id="IPR017998">
    <property type="entry name" value="Chaperone_TCP-1"/>
</dbReference>
<dbReference type="GO" id="GO:0140662">
    <property type="term" value="F:ATP-dependent protein folding chaperone"/>
    <property type="evidence" value="ECO:0007669"/>
    <property type="project" value="InterPro"/>
</dbReference>
<comment type="similarity">
    <text evidence="2 7">Belongs to the TCP-1 chaperonin family.</text>
</comment>
<dbReference type="EMBL" id="JAGTXO010000015">
    <property type="protein sequence ID" value="KAG8463794.1"/>
    <property type="molecule type" value="Genomic_DNA"/>
</dbReference>
<dbReference type="SUPFAM" id="SSF54849">
    <property type="entry name" value="GroEL-intermediate domain like"/>
    <property type="match status" value="1"/>
</dbReference>
<evidence type="ECO:0000256" key="7">
    <source>
        <dbReference type="RuleBase" id="RU004187"/>
    </source>
</evidence>
<gene>
    <name evidence="8" type="ORF">KFE25_004067</name>
</gene>
<dbReference type="InterPro" id="IPR012722">
    <property type="entry name" value="Chap_CCT_zeta"/>
</dbReference>
<protein>
    <submittedName>
        <fullName evidence="8">Uncharacterized protein</fullName>
    </submittedName>
</protein>
<keyword evidence="3" id="KW-0963">Cytoplasm</keyword>
<evidence type="ECO:0000313" key="9">
    <source>
        <dbReference type="Proteomes" id="UP000751190"/>
    </source>
</evidence>
<proteinExistence type="inferred from homology"/>
<dbReference type="FunFam" id="3.30.260.10:FF:000017">
    <property type="entry name" value="T-complex protein 1 subunit zeta"/>
    <property type="match status" value="1"/>
</dbReference>
<accession>A0A8J6C8N7</accession>
<dbReference type="InterPro" id="IPR002423">
    <property type="entry name" value="Cpn60/GroEL/TCP-1"/>
</dbReference>
<evidence type="ECO:0000256" key="3">
    <source>
        <dbReference type="ARBA" id="ARBA00022490"/>
    </source>
</evidence>
<comment type="caution">
    <text evidence="8">The sequence shown here is derived from an EMBL/GenBank/DDBJ whole genome shotgun (WGS) entry which is preliminary data.</text>
</comment>
<evidence type="ECO:0000256" key="2">
    <source>
        <dbReference type="ARBA" id="ARBA00008020"/>
    </source>
</evidence>
<dbReference type="FunFam" id="1.10.560.10:FF:000038">
    <property type="entry name" value="Chaperonin containing TCP1 subunit 6B"/>
    <property type="match status" value="1"/>
</dbReference>
<keyword evidence="5 7" id="KW-0067">ATP-binding</keyword>
<organism evidence="8 9">
    <name type="scientific">Diacronema lutheri</name>
    <name type="common">Unicellular marine alga</name>
    <name type="synonym">Monochrysis lutheri</name>
    <dbReference type="NCBI Taxonomy" id="2081491"/>
    <lineage>
        <taxon>Eukaryota</taxon>
        <taxon>Haptista</taxon>
        <taxon>Haptophyta</taxon>
        <taxon>Pavlovophyceae</taxon>
        <taxon>Pavlovales</taxon>
        <taxon>Pavlovaceae</taxon>
        <taxon>Diacronema</taxon>
    </lineage>
</organism>
<keyword evidence="6 7" id="KW-0143">Chaperone</keyword>
<dbReference type="NCBIfam" id="TIGR02347">
    <property type="entry name" value="chap_CCT_zeta"/>
    <property type="match status" value="1"/>
</dbReference>
<dbReference type="GO" id="GO:0051082">
    <property type="term" value="F:unfolded protein binding"/>
    <property type="evidence" value="ECO:0007669"/>
    <property type="project" value="InterPro"/>
</dbReference>
<name>A0A8J6C8N7_DIALT</name>
<dbReference type="Proteomes" id="UP000751190">
    <property type="component" value="Unassembled WGS sequence"/>
</dbReference>
<dbReference type="GO" id="GO:0005737">
    <property type="term" value="C:cytoplasm"/>
    <property type="evidence" value="ECO:0007669"/>
    <property type="project" value="UniProtKB-SubCell"/>
</dbReference>
<dbReference type="PROSITE" id="PS00751">
    <property type="entry name" value="TCP1_2"/>
    <property type="match status" value="1"/>
</dbReference>
<evidence type="ECO:0000256" key="6">
    <source>
        <dbReference type="ARBA" id="ARBA00023186"/>
    </source>
</evidence>
<dbReference type="FunFam" id="1.10.560.10:FF:000058">
    <property type="entry name" value="T-complex protein 1 subunit zeta"/>
    <property type="match status" value="1"/>
</dbReference>
<keyword evidence="9" id="KW-1185">Reference proteome</keyword>
<dbReference type="GO" id="GO:0005524">
    <property type="term" value="F:ATP binding"/>
    <property type="evidence" value="ECO:0007669"/>
    <property type="project" value="UniProtKB-KW"/>
</dbReference>
<dbReference type="PROSITE" id="PS00750">
    <property type="entry name" value="TCP1_1"/>
    <property type="match status" value="1"/>
</dbReference>
<dbReference type="NCBIfam" id="NF041083">
    <property type="entry name" value="thermosome_beta"/>
    <property type="match status" value="1"/>
</dbReference>
<dbReference type="Gene3D" id="3.50.7.10">
    <property type="entry name" value="GroEL"/>
    <property type="match status" value="1"/>
</dbReference>
<sequence>MSAVEIVNPKADLVRHADATMMNINAARGLYDVLKTNLGPKGTLKMLVGGAGDLKLTKDGNTLLHEMMIQHPTAALIARIATAQDDVAGDGTTSNVLIIGDLMKQAERYLADGLHPRLICEGIQAAKGRVLEFLDKVKTDVPVGDREFLIKVASSSLRTKLHPELADLVTEIVVDAVRCVKRPDEPLDLHMVEIMAMQHRHAAESRLVKGLVMDHGGRHPDMKKALSNCFVLTCNATLEYEKSEVNSAFMYSNAEQREKMLAAERKWVDDRVQLILNVQKAVCTAGQDFVLVNQKGIDPLALDALQKAGILALRRAKRRNMERLTLACGGTAVNSFDEMTPDVLGWAESVYEQQLGEDAFTFVEGTRHPLSCTILLKGPHKHTIDQMKDAVRDGLRAVRNAVEDGQMVPGAGAFELLAHAHLLEFKKSVLGRAKLGVQAYADALLVIPRTLAENAGYDANDTLIKLQEATSEGKTVGVDINSGEPIDPALIGVWDNWRVKRQMLDSSAVITEQLLLVDEIIRAGKQIKKAGPGSDVAYQG</sequence>
<dbReference type="Gene3D" id="3.30.260.10">
    <property type="entry name" value="TCP-1-like chaperonin intermediate domain"/>
    <property type="match status" value="1"/>
</dbReference>
<dbReference type="SUPFAM" id="SSF52029">
    <property type="entry name" value="GroEL apical domain-like"/>
    <property type="match status" value="1"/>
</dbReference>
<dbReference type="Pfam" id="PF00118">
    <property type="entry name" value="Cpn60_TCP1"/>
    <property type="match status" value="1"/>
</dbReference>
<comment type="subcellular location">
    <subcellularLocation>
        <location evidence="1">Cytoplasm</location>
    </subcellularLocation>
</comment>
<dbReference type="PROSITE" id="PS00995">
    <property type="entry name" value="TCP1_3"/>
    <property type="match status" value="1"/>
</dbReference>
<dbReference type="PANTHER" id="PTHR11353">
    <property type="entry name" value="CHAPERONIN"/>
    <property type="match status" value="1"/>
</dbReference>
<dbReference type="OMA" id="LHPRIMT"/>
<dbReference type="GO" id="GO:0016887">
    <property type="term" value="F:ATP hydrolysis activity"/>
    <property type="evidence" value="ECO:0007669"/>
    <property type="project" value="InterPro"/>
</dbReference>
<dbReference type="Gene3D" id="1.10.560.10">
    <property type="entry name" value="GroEL-like equatorial domain"/>
    <property type="match status" value="1"/>
</dbReference>
<dbReference type="InterPro" id="IPR027410">
    <property type="entry name" value="TCP-1-like_intermed_sf"/>
</dbReference>
<dbReference type="InterPro" id="IPR002194">
    <property type="entry name" value="Chaperonin_TCP-1_CS"/>
</dbReference>
<dbReference type="AlphaFoldDB" id="A0A8J6C8N7"/>
<dbReference type="InterPro" id="IPR053374">
    <property type="entry name" value="TCP-1_chaperonin"/>
</dbReference>
<evidence type="ECO:0000256" key="5">
    <source>
        <dbReference type="ARBA" id="ARBA00022840"/>
    </source>
</evidence>
<dbReference type="CDD" id="cd03342">
    <property type="entry name" value="TCP1_zeta"/>
    <property type="match status" value="1"/>
</dbReference>
<keyword evidence="4 7" id="KW-0547">Nucleotide-binding</keyword>
<evidence type="ECO:0000256" key="1">
    <source>
        <dbReference type="ARBA" id="ARBA00004496"/>
    </source>
</evidence>
<reference evidence="8" key="1">
    <citation type="submission" date="2021-05" db="EMBL/GenBank/DDBJ databases">
        <title>The genome of the haptophyte Pavlova lutheri (Diacronema luteri, Pavlovales) - a model for lipid biosynthesis in eukaryotic algae.</title>
        <authorList>
            <person name="Hulatt C.J."/>
            <person name="Posewitz M.C."/>
        </authorList>
    </citation>
    <scope>NUCLEOTIDE SEQUENCE</scope>
    <source>
        <strain evidence="8">NIVA-4/92</strain>
    </source>
</reference>
<dbReference type="OrthoDB" id="10052040at2759"/>
<dbReference type="FunFam" id="3.50.7.10:FF:000004">
    <property type="entry name" value="T-complex protein 1 subunit zeta"/>
    <property type="match status" value="1"/>
</dbReference>
<dbReference type="InterPro" id="IPR027409">
    <property type="entry name" value="GroEL-like_apical_dom_sf"/>
</dbReference>
<evidence type="ECO:0000256" key="4">
    <source>
        <dbReference type="ARBA" id="ARBA00022741"/>
    </source>
</evidence>
<dbReference type="SUPFAM" id="SSF48592">
    <property type="entry name" value="GroEL equatorial domain-like"/>
    <property type="match status" value="1"/>
</dbReference>
<dbReference type="InterPro" id="IPR027413">
    <property type="entry name" value="GROEL-like_equatorial_sf"/>
</dbReference>
<dbReference type="PRINTS" id="PR00304">
    <property type="entry name" value="TCOMPLEXTCP1"/>
</dbReference>
<evidence type="ECO:0000313" key="8">
    <source>
        <dbReference type="EMBL" id="KAG8463794.1"/>
    </source>
</evidence>